<feature type="region of interest" description="Disordered" evidence="1">
    <location>
        <begin position="139"/>
        <end position="230"/>
    </location>
</feature>
<comment type="caution">
    <text evidence="2">The sequence shown here is derived from an EMBL/GenBank/DDBJ whole genome shotgun (WGS) entry which is preliminary data.</text>
</comment>
<keyword evidence="3" id="KW-1185">Reference proteome</keyword>
<dbReference type="EMBL" id="CAJFCJ010000007">
    <property type="protein sequence ID" value="CAD5116907.1"/>
    <property type="molecule type" value="Genomic_DNA"/>
</dbReference>
<accession>A0A7I8VLM3</accession>
<feature type="compositionally biased region" description="Basic and acidic residues" evidence="1">
    <location>
        <begin position="168"/>
        <end position="189"/>
    </location>
</feature>
<name>A0A7I8VLM3_9ANNE</name>
<protein>
    <submittedName>
        <fullName evidence="2">Uncharacterized protein</fullName>
    </submittedName>
</protein>
<dbReference type="Proteomes" id="UP000549394">
    <property type="component" value="Unassembled WGS sequence"/>
</dbReference>
<sequence>MQNVLLNPFNMDEKPLDLSCDGINSLSRQMDEASKATEKVTGYFGMTISRHGPGYTPTDLKSTKDFSTFVNICPKTTPDHMPNIIPESLLHSRPRETQMETEQTEELPQRLKDSNKRCMFEVTGFNRELIEKWERNNSNWRESSEPTANATSPFVPPSLIRQSPQHLPRTDRATVERGSVDNLNDERATVRKLSINDDDGNKGRRSSSMGDTVRLPPKKAYLQDLQGQKH</sequence>
<feature type="compositionally biased region" description="Polar residues" evidence="1">
    <location>
        <begin position="139"/>
        <end position="152"/>
    </location>
</feature>
<gene>
    <name evidence="2" type="ORF">DGYR_LOCUS5490</name>
</gene>
<evidence type="ECO:0000313" key="2">
    <source>
        <dbReference type="EMBL" id="CAD5116907.1"/>
    </source>
</evidence>
<proteinExistence type="predicted"/>
<evidence type="ECO:0000256" key="1">
    <source>
        <dbReference type="SAM" id="MobiDB-lite"/>
    </source>
</evidence>
<organism evidence="2 3">
    <name type="scientific">Dimorphilus gyrociliatus</name>
    <dbReference type="NCBI Taxonomy" id="2664684"/>
    <lineage>
        <taxon>Eukaryota</taxon>
        <taxon>Metazoa</taxon>
        <taxon>Spiralia</taxon>
        <taxon>Lophotrochozoa</taxon>
        <taxon>Annelida</taxon>
        <taxon>Polychaeta</taxon>
        <taxon>Polychaeta incertae sedis</taxon>
        <taxon>Dinophilidae</taxon>
        <taxon>Dimorphilus</taxon>
    </lineage>
</organism>
<reference evidence="2 3" key="1">
    <citation type="submission" date="2020-08" db="EMBL/GenBank/DDBJ databases">
        <authorList>
            <person name="Hejnol A."/>
        </authorList>
    </citation>
    <scope>NUCLEOTIDE SEQUENCE [LARGE SCALE GENOMIC DNA]</scope>
</reference>
<dbReference type="AlphaFoldDB" id="A0A7I8VLM3"/>
<evidence type="ECO:0000313" key="3">
    <source>
        <dbReference type="Proteomes" id="UP000549394"/>
    </source>
</evidence>